<dbReference type="CDD" id="cd03394">
    <property type="entry name" value="PAP2_like_5"/>
    <property type="match status" value="1"/>
</dbReference>
<keyword evidence="2" id="KW-0732">Signal</keyword>
<proteinExistence type="predicted"/>
<organism evidence="4 5">
    <name type="scientific">Flavobacterium paronense</name>
    <dbReference type="NCBI Taxonomy" id="1392775"/>
    <lineage>
        <taxon>Bacteria</taxon>
        <taxon>Pseudomonadati</taxon>
        <taxon>Bacteroidota</taxon>
        <taxon>Flavobacteriia</taxon>
        <taxon>Flavobacteriales</taxon>
        <taxon>Flavobacteriaceae</taxon>
        <taxon>Flavobacterium</taxon>
    </lineage>
</organism>
<feature type="transmembrane region" description="Helical" evidence="1">
    <location>
        <begin position="191"/>
        <end position="212"/>
    </location>
</feature>
<evidence type="ECO:0000256" key="1">
    <source>
        <dbReference type="SAM" id="Phobius"/>
    </source>
</evidence>
<accession>A0ABV5GCQ4</accession>
<feature type="signal peptide" evidence="2">
    <location>
        <begin position="1"/>
        <end position="21"/>
    </location>
</feature>
<keyword evidence="1" id="KW-1133">Transmembrane helix</keyword>
<evidence type="ECO:0000313" key="5">
    <source>
        <dbReference type="Proteomes" id="UP001589576"/>
    </source>
</evidence>
<keyword evidence="1" id="KW-0812">Transmembrane</keyword>
<dbReference type="SMART" id="SM00014">
    <property type="entry name" value="acidPPc"/>
    <property type="match status" value="1"/>
</dbReference>
<dbReference type="Proteomes" id="UP001589576">
    <property type="component" value="Unassembled WGS sequence"/>
</dbReference>
<dbReference type="InterPro" id="IPR000326">
    <property type="entry name" value="PAP2/HPO"/>
</dbReference>
<dbReference type="EMBL" id="JBHMFB010000012">
    <property type="protein sequence ID" value="MFB9088897.1"/>
    <property type="molecule type" value="Genomic_DNA"/>
</dbReference>
<dbReference type="RefSeq" id="WP_290284357.1">
    <property type="nucleotide sequence ID" value="NZ_JAUFQN010000019.1"/>
</dbReference>
<dbReference type="PANTHER" id="PTHR14969">
    <property type="entry name" value="SPHINGOSINE-1-PHOSPHATE PHOSPHOHYDROLASE"/>
    <property type="match status" value="1"/>
</dbReference>
<reference evidence="4 5" key="1">
    <citation type="submission" date="2024-09" db="EMBL/GenBank/DDBJ databases">
        <authorList>
            <person name="Sun Q."/>
            <person name="Mori K."/>
        </authorList>
    </citation>
    <scope>NUCLEOTIDE SEQUENCE [LARGE SCALE GENOMIC DNA]</scope>
    <source>
        <strain evidence="4 5">CECT 8460</strain>
    </source>
</reference>
<protein>
    <submittedName>
        <fullName evidence="4">Phosphatase PAP2 family protein</fullName>
    </submittedName>
</protein>
<dbReference type="Gene3D" id="1.20.144.10">
    <property type="entry name" value="Phosphatidic acid phosphatase type 2/haloperoxidase"/>
    <property type="match status" value="1"/>
</dbReference>
<dbReference type="SUPFAM" id="SSF48317">
    <property type="entry name" value="Acid phosphatase/Vanadium-dependent haloperoxidase"/>
    <property type="match status" value="1"/>
</dbReference>
<feature type="domain" description="Phosphatidic acid phosphatase type 2/haloperoxidase" evidence="3">
    <location>
        <begin position="108"/>
        <end position="210"/>
    </location>
</feature>
<dbReference type="InterPro" id="IPR036938">
    <property type="entry name" value="PAP2/HPO_sf"/>
</dbReference>
<name>A0ABV5GCQ4_9FLAO</name>
<gene>
    <name evidence="4" type="ORF">ACFFUU_04720</name>
</gene>
<feature type="transmembrane region" description="Helical" evidence="1">
    <location>
        <begin position="40"/>
        <end position="58"/>
    </location>
</feature>
<dbReference type="Pfam" id="PF01569">
    <property type="entry name" value="PAP2"/>
    <property type="match status" value="1"/>
</dbReference>
<keyword evidence="1" id="KW-0472">Membrane</keyword>
<feature type="chain" id="PRO_5045611989" evidence="2">
    <location>
        <begin position="22"/>
        <end position="246"/>
    </location>
</feature>
<evidence type="ECO:0000256" key="2">
    <source>
        <dbReference type="SAM" id="SignalP"/>
    </source>
</evidence>
<comment type="caution">
    <text evidence="4">The sequence shown here is derived from an EMBL/GenBank/DDBJ whole genome shotgun (WGS) entry which is preliminary data.</text>
</comment>
<keyword evidence="5" id="KW-1185">Reference proteome</keyword>
<sequence length="246" mass="27103">MKATPFYLVLILLFFAIESNAQIDTITVKTVPKKGLLKQAILPIGLLTASVLISNSTFEKSLQKDIRNSVGNDFSTNIDDFTGSIPIIQLYAADILGVKSKNHWFDQSKNLGLAILATNVITVTLKKNIHKIRPNGDTDAESFPSGHTSNAFTIATVLYEEFKDTSPILAYSGFAFATATGTMRMMNNKHYLSDVLAGAGIGIFVTEVIYSFDPIIKWNPFRKTTNVTLLPQLGDNQKGVYLCIRF</sequence>
<evidence type="ECO:0000259" key="3">
    <source>
        <dbReference type="SMART" id="SM00014"/>
    </source>
</evidence>
<evidence type="ECO:0000313" key="4">
    <source>
        <dbReference type="EMBL" id="MFB9088897.1"/>
    </source>
</evidence>
<dbReference type="PANTHER" id="PTHR14969:SF13">
    <property type="entry name" value="AT30094P"/>
    <property type="match status" value="1"/>
</dbReference>